<dbReference type="EMBL" id="QFVR01000003">
    <property type="protein sequence ID" value="PWI26355.1"/>
    <property type="molecule type" value="Genomic_DNA"/>
</dbReference>
<gene>
    <name evidence="2" type="ORF">DEX24_03185</name>
</gene>
<organism evidence="2 3">
    <name type="scientific">Kurthia sibirica</name>
    <dbReference type="NCBI Taxonomy" id="202750"/>
    <lineage>
        <taxon>Bacteria</taxon>
        <taxon>Bacillati</taxon>
        <taxon>Bacillota</taxon>
        <taxon>Bacilli</taxon>
        <taxon>Bacillales</taxon>
        <taxon>Caryophanaceae</taxon>
        <taxon>Kurthia</taxon>
    </lineage>
</organism>
<comment type="caution">
    <text evidence="2">The sequence shown here is derived from an EMBL/GenBank/DDBJ whole genome shotgun (WGS) entry which is preliminary data.</text>
</comment>
<sequence length="65" mass="7538">MNKDKIGEKLIELRGSQKREDVAESIGISISALQMYENGQRIPRDCIKIELAKYYQTTVQDIFFN</sequence>
<dbReference type="RefSeq" id="WP_109304959.1">
    <property type="nucleotide sequence ID" value="NZ_BJUF01000040.1"/>
</dbReference>
<evidence type="ECO:0000313" key="3">
    <source>
        <dbReference type="Proteomes" id="UP000245938"/>
    </source>
</evidence>
<dbReference type="Pfam" id="PF01381">
    <property type="entry name" value="HTH_3"/>
    <property type="match status" value="1"/>
</dbReference>
<evidence type="ECO:0000259" key="1">
    <source>
        <dbReference type="PROSITE" id="PS50943"/>
    </source>
</evidence>
<dbReference type="InterPro" id="IPR001387">
    <property type="entry name" value="Cro/C1-type_HTH"/>
</dbReference>
<evidence type="ECO:0000313" key="2">
    <source>
        <dbReference type="EMBL" id="PWI26355.1"/>
    </source>
</evidence>
<dbReference type="CDD" id="cd00093">
    <property type="entry name" value="HTH_XRE"/>
    <property type="match status" value="1"/>
</dbReference>
<dbReference type="PROSITE" id="PS50943">
    <property type="entry name" value="HTH_CROC1"/>
    <property type="match status" value="1"/>
</dbReference>
<protein>
    <submittedName>
        <fullName evidence="2">XRE family transcriptional regulator</fullName>
    </submittedName>
</protein>
<dbReference type="InterPro" id="IPR010982">
    <property type="entry name" value="Lambda_DNA-bd_dom_sf"/>
</dbReference>
<dbReference type="SUPFAM" id="SSF47413">
    <property type="entry name" value="lambda repressor-like DNA-binding domains"/>
    <property type="match status" value="1"/>
</dbReference>
<dbReference type="OrthoDB" id="9811208at2"/>
<name>A0A2U3APH4_9BACL</name>
<dbReference type="GO" id="GO:0003677">
    <property type="term" value="F:DNA binding"/>
    <property type="evidence" value="ECO:0007669"/>
    <property type="project" value="InterPro"/>
</dbReference>
<dbReference type="Proteomes" id="UP000245938">
    <property type="component" value="Unassembled WGS sequence"/>
</dbReference>
<accession>A0A2U3APH4</accession>
<feature type="domain" description="HTH cro/C1-type" evidence="1">
    <location>
        <begin position="10"/>
        <end position="62"/>
    </location>
</feature>
<reference evidence="2 3" key="1">
    <citation type="submission" date="2018-05" db="EMBL/GenBank/DDBJ databases">
        <title>Kurthia sibirica genome sequence.</title>
        <authorList>
            <person name="Maclea K.S."/>
            <person name="Goen A.E."/>
        </authorList>
    </citation>
    <scope>NUCLEOTIDE SEQUENCE [LARGE SCALE GENOMIC DNA]</scope>
    <source>
        <strain evidence="2 3">ATCC 49154</strain>
    </source>
</reference>
<keyword evidence="3" id="KW-1185">Reference proteome</keyword>
<dbReference type="AlphaFoldDB" id="A0A2U3APH4"/>
<dbReference type="SMART" id="SM00530">
    <property type="entry name" value="HTH_XRE"/>
    <property type="match status" value="1"/>
</dbReference>
<proteinExistence type="predicted"/>
<dbReference type="Gene3D" id="1.10.260.40">
    <property type="entry name" value="lambda repressor-like DNA-binding domains"/>
    <property type="match status" value="1"/>
</dbReference>